<accession>A0A3E2TR88</accession>
<evidence type="ECO:0000256" key="10">
    <source>
        <dbReference type="RuleBase" id="RU361207"/>
    </source>
</evidence>
<keyword evidence="6 10" id="KW-0808">Transferase</keyword>
<evidence type="ECO:0000256" key="7">
    <source>
        <dbReference type="ARBA" id="ARBA00023277"/>
    </source>
</evidence>
<dbReference type="NCBIfam" id="TIGR00217">
    <property type="entry name" value="malQ"/>
    <property type="match status" value="1"/>
</dbReference>
<dbReference type="Pfam" id="PF02446">
    <property type="entry name" value="Glyco_hydro_77"/>
    <property type="match status" value="1"/>
</dbReference>
<comment type="similarity">
    <text evidence="2 10">Belongs to the disproportionating enzyme family.</text>
</comment>
<dbReference type="NCBIfam" id="NF011079">
    <property type="entry name" value="PRK14508.1-2"/>
    <property type="match status" value="1"/>
</dbReference>
<dbReference type="AlphaFoldDB" id="A0A3E2TR88"/>
<dbReference type="EC" id="2.4.1.25" evidence="3 10"/>
<dbReference type="PANTHER" id="PTHR32438:SF5">
    <property type="entry name" value="4-ALPHA-GLUCANOTRANSFERASE DPE1, CHLOROPLASTIC_AMYLOPLASTIC"/>
    <property type="match status" value="1"/>
</dbReference>
<evidence type="ECO:0000256" key="8">
    <source>
        <dbReference type="ARBA" id="ARBA00031423"/>
    </source>
</evidence>
<protein>
    <recommendedName>
        <fullName evidence="4 10">4-alpha-glucanotransferase</fullName>
        <ecNumber evidence="3 10">2.4.1.25</ecNumber>
    </recommendedName>
    <alternativeName>
        <fullName evidence="8 10">Amylomaltase</fullName>
    </alternativeName>
    <alternativeName>
        <fullName evidence="9 10">Disproportionating enzyme</fullName>
    </alternativeName>
</protein>
<evidence type="ECO:0000256" key="5">
    <source>
        <dbReference type="ARBA" id="ARBA00022676"/>
    </source>
</evidence>
<evidence type="ECO:0000313" key="12">
    <source>
        <dbReference type="Proteomes" id="UP000260773"/>
    </source>
</evidence>
<dbReference type="GO" id="GO:0005975">
    <property type="term" value="P:carbohydrate metabolic process"/>
    <property type="evidence" value="ECO:0007669"/>
    <property type="project" value="InterPro"/>
</dbReference>
<sequence>MNVQEIKKTPRPRYCGILVHPTSFPSPYGIGDLGDGAYAFIDFLYDAGQTLWQCLPLGPTGFGDSPYQAFSAFAGQPLLISPDLLLKDGLLEKDDLADVPDFNDYSVEYGNVITYKTALLRKACAHFTASEDKALHKAFNHFCRTEKDWLEDYALFMSLKDLHQGRSWHEWSPQYQVLDTRTRKAALTELADSITYYQFIQFIFFKQWHELKLYANKKGISVIGDIPIFVSPDSADVWANQSLFKLDSKGFPTAVAGVPPDYFSKTGQLWGNPLYNWTEHKKTGYAWWISRIRQQLQLVDYLRIDHFRGFEAYWSVPYGDETAINGKWIKGPGASLFRAIEKELGKDLPIFAEDLGVITPQVEKLRDTFHFPGMKVLQFAFNDTAESDFLPYLYPENCICYTGTHDNDTTVGWYLELDEKYRDKVRRYMNCDGSNIHWDFIRTALGSTARYAIFPLQDLFGFGSDCRMNTPGAASGNWAWRYTSDRLSPELAEALKTISEVYGRDRARMEVHA</sequence>
<evidence type="ECO:0000256" key="2">
    <source>
        <dbReference type="ARBA" id="ARBA00005684"/>
    </source>
</evidence>
<dbReference type="NCBIfam" id="NF011080">
    <property type="entry name" value="PRK14508.1-3"/>
    <property type="match status" value="1"/>
</dbReference>
<evidence type="ECO:0000256" key="9">
    <source>
        <dbReference type="ARBA" id="ARBA00031501"/>
    </source>
</evidence>
<dbReference type="Gene3D" id="3.20.20.80">
    <property type="entry name" value="Glycosidases"/>
    <property type="match status" value="1"/>
</dbReference>
<dbReference type="Proteomes" id="UP000260773">
    <property type="component" value="Unassembled WGS sequence"/>
</dbReference>
<evidence type="ECO:0000256" key="1">
    <source>
        <dbReference type="ARBA" id="ARBA00000439"/>
    </source>
</evidence>
<evidence type="ECO:0000313" key="11">
    <source>
        <dbReference type="EMBL" id="RGB81325.1"/>
    </source>
</evidence>
<dbReference type="InterPro" id="IPR017853">
    <property type="entry name" value="GH"/>
</dbReference>
<comment type="caution">
    <text evidence="11">The sequence shown here is derived from an EMBL/GenBank/DDBJ whole genome shotgun (WGS) entry which is preliminary data.</text>
</comment>
<dbReference type="GO" id="GO:0004134">
    <property type="term" value="F:4-alpha-glucanotransferase activity"/>
    <property type="evidence" value="ECO:0007669"/>
    <property type="project" value="UniProtKB-EC"/>
</dbReference>
<proteinExistence type="inferred from homology"/>
<keyword evidence="5 10" id="KW-0328">Glycosyltransferase</keyword>
<dbReference type="RefSeq" id="WP_117527379.1">
    <property type="nucleotide sequence ID" value="NZ_JAQDKA010000013.1"/>
</dbReference>
<evidence type="ECO:0000256" key="3">
    <source>
        <dbReference type="ARBA" id="ARBA00012560"/>
    </source>
</evidence>
<name>A0A3E2TR88_9FIRM</name>
<dbReference type="InterPro" id="IPR003385">
    <property type="entry name" value="Glyco_hydro_77"/>
</dbReference>
<dbReference type="PANTHER" id="PTHR32438">
    <property type="entry name" value="4-ALPHA-GLUCANOTRANSFERASE DPE1, CHLOROPLASTIC/AMYLOPLASTIC"/>
    <property type="match status" value="1"/>
</dbReference>
<keyword evidence="7 10" id="KW-0119">Carbohydrate metabolism</keyword>
<gene>
    <name evidence="11" type="primary">malQ</name>
    <name evidence="11" type="ORF">DW070_04100</name>
</gene>
<comment type="catalytic activity">
    <reaction evidence="1 10">
        <text>Transfers a segment of a (1-&gt;4)-alpha-D-glucan to a new position in an acceptor, which may be glucose or a (1-&gt;4)-alpha-D-glucan.</text>
        <dbReference type="EC" id="2.4.1.25"/>
    </reaction>
</comment>
<dbReference type="SUPFAM" id="SSF51445">
    <property type="entry name" value="(Trans)glycosidases"/>
    <property type="match status" value="1"/>
</dbReference>
<evidence type="ECO:0000256" key="6">
    <source>
        <dbReference type="ARBA" id="ARBA00022679"/>
    </source>
</evidence>
<dbReference type="EMBL" id="QVEP01000006">
    <property type="protein sequence ID" value="RGB81325.1"/>
    <property type="molecule type" value="Genomic_DNA"/>
</dbReference>
<evidence type="ECO:0000256" key="4">
    <source>
        <dbReference type="ARBA" id="ARBA00020295"/>
    </source>
</evidence>
<reference evidence="11 12" key="1">
    <citation type="submission" date="2018-08" db="EMBL/GenBank/DDBJ databases">
        <title>A genome reference for cultivated species of the human gut microbiota.</title>
        <authorList>
            <person name="Zou Y."/>
            <person name="Xue W."/>
            <person name="Luo G."/>
        </authorList>
    </citation>
    <scope>NUCLEOTIDE SEQUENCE [LARGE SCALE GENOMIC DNA]</scope>
    <source>
        <strain evidence="11 12">AF45-17</strain>
    </source>
</reference>
<organism evidence="11 12">
    <name type="scientific">Coprococcus catus</name>
    <dbReference type="NCBI Taxonomy" id="116085"/>
    <lineage>
        <taxon>Bacteria</taxon>
        <taxon>Bacillati</taxon>
        <taxon>Bacillota</taxon>
        <taxon>Clostridia</taxon>
        <taxon>Lachnospirales</taxon>
        <taxon>Lachnospiraceae</taxon>
        <taxon>Coprococcus</taxon>
    </lineage>
</organism>